<sequence length="257" mass="28023">MKFQPKTDWKYDDTPTEADFNRIEQGIADALEGNDPIIQQETPPDGVKEGRLWLDTSDDTYQGTVFESLKGEIGAHLGDEVKHTTQAEKDKITGALQRSGGKMTGTLSIENTAPILEFSETDTGKKFFLVVDGNGFNIRENSLTETSHPLVIKGGVLSSYGQTILHAGNLASLGVGKIITGSYTGAGSPGRTINIGVTPKLVYMEYLHEFTYGAFLISPNLTVALNSGYFTQYKIVGNGFLAPYDNTGWIYQYTAFI</sequence>
<accession>A0A0Q3VG01</accession>
<evidence type="ECO:0000313" key="2">
    <source>
        <dbReference type="Proteomes" id="UP000050996"/>
    </source>
</evidence>
<dbReference type="EMBL" id="LJIX01000006">
    <property type="protein sequence ID" value="KQL18075.1"/>
    <property type="molecule type" value="Genomic_DNA"/>
</dbReference>
<name>A0A0Q3VG01_9BACI</name>
<organism evidence="1 2">
    <name type="scientific">Cytobacillus solani</name>
    <dbReference type="NCBI Taxonomy" id="1637975"/>
    <lineage>
        <taxon>Bacteria</taxon>
        <taxon>Bacillati</taxon>
        <taxon>Bacillota</taxon>
        <taxon>Bacilli</taxon>
        <taxon>Bacillales</taxon>
        <taxon>Bacillaceae</taxon>
        <taxon>Cytobacillus</taxon>
    </lineage>
</organism>
<proteinExistence type="predicted"/>
<gene>
    <name evidence="1" type="ORF">AN957_05235</name>
</gene>
<comment type="caution">
    <text evidence="1">The sequence shown here is derived from an EMBL/GenBank/DDBJ whole genome shotgun (WGS) entry which is preliminary data.</text>
</comment>
<dbReference type="STRING" id="1637975.AN957_05235"/>
<dbReference type="PATRIC" id="fig|1637975.4.peg.744"/>
<dbReference type="AlphaFoldDB" id="A0A0Q3VG01"/>
<evidence type="ECO:0000313" key="1">
    <source>
        <dbReference type="EMBL" id="KQL18075.1"/>
    </source>
</evidence>
<dbReference type="RefSeq" id="WP_056682720.1">
    <property type="nucleotide sequence ID" value="NZ_LJIX01000006.1"/>
</dbReference>
<protein>
    <submittedName>
        <fullName evidence="1">Uncharacterized protein</fullName>
    </submittedName>
</protein>
<dbReference type="Proteomes" id="UP000050996">
    <property type="component" value="Unassembled WGS sequence"/>
</dbReference>
<keyword evidence="2" id="KW-1185">Reference proteome</keyword>
<reference evidence="1 2" key="1">
    <citation type="submission" date="2015-09" db="EMBL/GenBank/DDBJ databases">
        <title>Genome sequencing project for genomic taxonomy and phylogenomics of Bacillus-like bacteria.</title>
        <authorList>
            <person name="Liu B."/>
            <person name="Wang J."/>
            <person name="Zhu Y."/>
            <person name="Liu G."/>
            <person name="Chen Q."/>
            <person name="Chen Z."/>
            <person name="Lan J."/>
            <person name="Che J."/>
            <person name="Ge C."/>
            <person name="Shi H."/>
            <person name="Pan Z."/>
            <person name="Liu X."/>
        </authorList>
    </citation>
    <scope>NUCLEOTIDE SEQUENCE [LARGE SCALE GENOMIC DNA]</scope>
    <source>
        <strain evidence="1 2">FJAT-18043</strain>
    </source>
</reference>